<dbReference type="PANTHER" id="PTHR30562">
    <property type="entry name" value="UVRC/OXIDOREDUCTASE"/>
    <property type="match status" value="1"/>
</dbReference>
<dbReference type="Gene3D" id="3.30.420.340">
    <property type="entry name" value="UvrC, RNAse H endonuclease domain"/>
    <property type="match status" value="1"/>
</dbReference>
<dbReference type="PROSITE" id="PS50164">
    <property type="entry name" value="GIY_YIG"/>
    <property type="match status" value="1"/>
</dbReference>
<dbReference type="SUPFAM" id="SSF47781">
    <property type="entry name" value="RuvA domain 2-like"/>
    <property type="match status" value="1"/>
</dbReference>
<dbReference type="Pfam" id="PF01541">
    <property type="entry name" value="GIY-YIG"/>
    <property type="match status" value="1"/>
</dbReference>
<accession>A0ABM8AP16</accession>
<dbReference type="InterPro" id="IPR003583">
    <property type="entry name" value="Hlx-hairpin-Hlx_DNA-bd_motif"/>
</dbReference>
<evidence type="ECO:0000259" key="10">
    <source>
        <dbReference type="PROSITE" id="PS50165"/>
    </source>
</evidence>
<comment type="function">
    <text evidence="7">The UvrABC repair system catalyzes the recognition and processing of DNA lesions. UvrC both incises the 5' and 3' sides of the lesion. The N-terminal half is responsible for the 3' incision and the C-terminal half is responsible for the 5' incision.</text>
</comment>
<comment type="subunit">
    <text evidence="7">Interacts with UvrB in an incision complex.</text>
</comment>
<dbReference type="SUPFAM" id="SSF82771">
    <property type="entry name" value="GIY-YIG endonuclease"/>
    <property type="match status" value="1"/>
</dbReference>
<dbReference type="Gene3D" id="4.10.860.10">
    <property type="entry name" value="UVR domain"/>
    <property type="match status" value="1"/>
</dbReference>
<dbReference type="InterPro" id="IPR035901">
    <property type="entry name" value="GIY-YIG_endonuc_sf"/>
</dbReference>
<proteinExistence type="inferred from homology"/>
<keyword evidence="3 7" id="KW-0228">DNA excision</keyword>
<dbReference type="InterPro" id="IPR004791">
    <property type="entry name" value="UvrC"/>
</dbReference>
<dbReference type="Pfam" id="PF02151">
    <property type="entry name" value="UVR"/>
    <property type="match status" value="1"/>
</dbReference>
<keyword evidence="2 7" id="KW-0227">DNA damage</keyword>
<dbReference type="PANTHER" id="PTHR30562:SF1">
    <property type="entry name" value="UVRABC SYSTEM PROTEIN C"/>
    <property type="match status" value="1"/>
</dbReference>
<evidence type="ECO:0000256" key="6">
    <source>
        <dbReference type="ARBA" id="ARBA00023236"/>
    </source>
</evidence>
<dbReference type="Pfam" id="PF08459">
    <property type="entry name" value="UvrC_RNaseH_dom"/>
    <property type="match status" value="1"/>
</dbReference>
<dbReference type="EMBL" id="AP026708">
    <property type="protein sequence ID" value="BDQ33132.1"/>
    <property type="molecule type" value="Genomic_DNA"/>
</dbReference>
<dbReference type="InterPro" id="IPR001943">
    <property type="entry name" value="UVR_dom"/>
</dbReference>
<dbReference type="InterPro" id="IPR000305">
    <property type="entry name" value="GIY-YIG_endonuc"/>
</dbReference>
<gene>
    <name evidence="7 11" type="primary">uvrC</name>
    <name evidence="11" type="ORF">JCM14722_06740</name>
</gene>
<feature type="domain" description="UvrC family homology region profile" evidence="10">
    <location>
        <begin position="262"/>
        <end position="475"/>
    </location>
</feature>
<dbReference type="InterPro" id="IPR038476">
    <property type="entry name" value="UvrC_RNase_H_dom_sf"/>
</dbReference>
<dbReference type="InterPro" id="IPR036876">
    <property type="entry name" value="UVR_dom_sf"/>
</dbReference>
<feature type="domain" description="GIY-YIG" evidence="9">
    <location>
        <begin position="22"/>
        <end position="101"/>
    </location>
</feature>
<evidence type="ECO:0000256" key="2">
    <source>
        <dbReference type="ARBA" id="ARBA00022763"/>
    </source>
</evidence>
<evidence type="ECO:0000259" key="9">
    <source>
        <dbReference type="PROSITE" id="PS50164"/>
    </source>
</evidence>
<name>A0ABM8AP16_9BACT</name>
<dbReference type="Proteomes" id="UP001061361">
    <property type="component" value="Chromosome"/>
</dbReference>
<dbReference type="NCBIfam" id="TIGR00194">
    <property type="entry name" value="uvrC"/>
    <property type="match status" value="1"/>
</dbReference>
<evidence type="ECO:0000256" key="5">
    <source>
        <dbReference type="ARBA" id="ARBA00023204"/>
    </source>
</evidence>
<evidence type="ECO:0000259" key="8">
    <source>
        <dbReference type="PROSITE" id="PS50151"/>
    </source>
</evidence>
<dbReference type="Gene3D" id="3.40.1440.10">
    <property type="entry name" value="GIY-YIG endonuclease"/>
    <property type="match status" value="1"/>
</dbReference>
<dbReference type="PROSITE" id="PS50165">
    <property type="entry name" value="UVRC"/>
    <property type="match status" value="1"/>
</dbReference>
<evidence type="ECO:0000256" key="3">
    <source>
        <dbReference type="ARBA" id="ARBA00022769"/>
    </source>
</evidence>
<protein>
    <recommendedName>
        <fullName evidence="7">UvrABC system protein C</fullName>
        <shortName evidence="7">Protein UvrC</shortName>
    </recommendedName>
    <alternativeName>
        <fullName evidence="7">Excinuclease ABC subunit C</fullName>
    </alternativeName>
</protein>
<reference evidence="11" key="1">
    <citation type="submission" date="2022-08" db="EMBL/GenBank/DDBJ databases">
        <title>Genome Sequence of the sulphate-reducing bacterium, Pseudodesulfovibrio portus JCM14722.</title>
        <authorList>
            <person name="Kondo R."/>
            <person name="Kataoka T."/>
        </authorList>
    </citation>
    <scope>NUCLEOTIDE SEQUENCE</scope>
    <source>
        <strain evidence="11">JCM 14722</strain>
    </source>
</reference>
<dbReference type="InterPro" id="IPR050066">
    <property type="entry name" value="UvrABC_protein_C"/>
</dbReference>
<dbReference type="InterPro" id="IPR047296">
    <property type="entry name" value="GIY-YIG_UvrC_Cho"/>
</dbReference>
<evidence type="ECO:0000256" key="1">
    <source>
        <dbReference type="ARBA" id="ARBA00022490"/>
    </source>
</evidence>
<dbReference type="SUPFAM" id="SSF46600">
    <property type="entry name" value="C-terminal UvrC-binding domain of UvrB"/>
    <property type="match status" value="1"/>
</dbReference>
<dbReference type="SMART" id="SM00278">
    <property type="entry name" value="HhH1"/>
    <property type="match status" value="2"/>
</dbReference>
<evidence type="ECO:0000256" key="7">
    <source>
        <dbReference type="HAMAP-Rule" id="MF_00203"/>
    </source>
</evidence>
<keyword evidence="5 7" id="KW-0234">DNA repair</keyword>
<feature type="domain" description="UVR" evidence="8">
    <location>
        <begin position="211"/>
        <end position="246"/>
    </location>
</feature>
<dbReference type="InterPro" id="IPR010994">
    <property type="entry name" value="RuvA_2-like"/>
</dbReference>
<evidence type="ECO:0000256" key="4">
    <source>
        <dbReference type="ARBA" id="ARBA00022881"/>
    </source>
</evidence>
<evidence type="ECO:0000313" key="12">
    <source>
        <dbReference type="Proteomes" id="UP001061361"/>
    </source>
</evidence>
<keyword evidence="12" id="KW-1185">Reference proteome</keyword>
<dbReference type="InterPro" id="IPR001162">
    <property type="entry name" value="UvrC_RNase_H_dom"/>
</dbReference>
<keyword evidence="4 7" id="KW-0267">Excision nuclease</keyword>
<keyword evidence="1 7" id="KW-0963">Cytoplasm</keyword>
<keyword evidence="6 7" id="KW-0742">SOS response</keyword>
<evidence type="ECO:0000313" key="11">
    <source>
        <dbReference type="EMBL" id="BDQ33132.1"/>
    </source>
</evidence>
<sequence>MLKNYHNVMSKKFKFFAAEYPDTPGVYLMKDEGGRIIYVGKAKALRKRLSSYFRQNARHTPKTRALVARVQRVDVLLTGTEKEALLLESGLIKKHRPRYNVVLKDDKQYVLFKLDKKADFPRLTIARKTARDGAVYFGPFTSAAAARTVLKLLGTVFPLRKCSDATFRNRVRPCLYHDIRQCWAPCVKEVDRDLYNDMVHRVEMLLSGRSSELVESLTRKMKAASRDMAFEAAAVYRDQIRAVKKTVEGQVAVIHDNRDRDVVGLAETGQGLGLGVLFVRRGRLLDQKQFFWPGLTLDEGPEAVESFIAQFYGPGRFIPSTIIAPCELEASPLPEILAERGGGTVRIVSPHTATEKRLVSIARDVAGRAREEKDTITVRLQKVLRLAGEPARIECVDASHLSGTDMRVGQVVFEEGRRNKEASRLYSFPELEGTADDYAALAAWARRRLESGPPWPDLVLIDGGRGQLAAVEKALSGCEEDGCFELAAIAKGESRRAGELGDVIFRPGRKNPMGLRPGSAELLFLQMVRDTAHRFVLGRQRRARKKAVLNSELTSLPGIGPKTARILWDRFASLDEMIKADVADITALPGIGARKAARIHAALQDLKASRKN</sequence>
<dbReference type="SMART" id="SM00465">
    <property type="entry name" value="GIYc"/>
    <property type="match status" value="1"/>
</dbReference>
<dbReference type="Pfam" id="PF22920">
    <property type="entry name" value="UvrC_RNaseH"/>
    <property type="match status" value="1"/>
</dbReference>
<dbReference type="CDD" id="cd10434">
    <property type="entry name" value="GIY-YIG_UvrC_Cho"/>
    <property type="match status" value="1"/>
</dbReference>
<comment type="similarity">
    <text evidence="7">Belongs to the UvrC family.</text>
</comment>
<dbReference type="Gene3D" id="1.10.150.20">
    <property type="entry name" value="5' to 3' exonuclease, C-terminal subdomain"/>
    <property type="match status" value="1"/>
</dbReference>
<dbReference type="HAMAP" id="MF_00203">
    <property type="entry name" value="UvrC"/>
    <property type="match status" value="1"/>
</dbReference>
<organism evidence="11 12">
    <name type="scientific">Pseudodesulfovibrio portus</name>
    <dbReference type="NCBI Taxonomy" id="231439"/>
    <lineage>
        <taxon>Bacteria</taxon>
        <taxon>Pseudomonadati</taxon>
        <taxon>Thermodesulfobacteriota</taxon>
        <taxon>Desulfovibrionia</taxon>
        <taxon>Desulfovibrionales</taxon>
        <taxon>Desulfovibrionaceae</taxon>
    </lineage>
</organism>
<dbReference type="Pfam" id="PF14520">
    <property type="entry name" value="HHH_5"/>
    <property type="match status" value="1"/>
</dbReference>
<comment type="subcellular location">
    <subcellularLocation>
        <location evidence="7">Cytoplasm</location>
    </subcellularLocation>
</comment>
<dbReference type="PROSITE" id="PS50151">
    <property type="entry name" value="UVR"/>
    <property type="match status" value="1"/>
</dbReference>